<proteinExistence type="predicted"/>
<dbReference type="AlphaFoldDB" id="A0A5N6GZ19"/>
<reference evidence="1" key="1">
    <citation type="submission" date="2019-04" db="EMBL/GenBank/DDBJ databases">
        <title>Friends and foes A comparative genomics study of 23 Aspergillus species from section Flavi.</title>
        <authorList>
            <consortium name="DOE Joint Genome Institute"/>
            <person name="Kjaerbolling I."/>
            <person name="Vesth T."/>
            <person name="Frisvad J.C."/>
            <person name="Nybo J.L."/>
            <person name="Theobald S."/>
            <person name="Kildgaard S."/>
            <person name="Isbrandt T."/>
            <person name="Kuo A."/>
            <person name="Sato A."/>
            <person name="Lyhne E.K."/>
            <person name="Kogle M.E."/>
            <person name="Wiebenga A."/>
            <person name="Kun R.S."/>
            <person name="Lubbers R.J."/>
            <person name="Makela M.R."/>
            <person name="Barry K."/>
            <person name="Chovatia M."/>
            <person name="Clum A."/>
            <person name="Daum C."/>
            <person name="Haridas S."/>
            <person name="He G."/>
            <person name="LaButti K."/>
            <person name="Lipzen A."/>
            <person name="Mondo S."/>
            <person name="Riley R."/>
            <person name="Salamov A."/>
            <person name="Simmons B.A."/>
            <person name="Magnuson J.K."/>
            <person name="Henrissat B."/>
            <person name="Mortensen U.H."/>
            <person name="Larsen T.O."/>
            <person name="Devries R.P."/>
            <person name="Grigoriev I.V."/>
            <person name="Machida M."/>
            <person name="Baker S.E."/>
            <person name="Andersen M.R."/>
        </authorList>
    </citation>
    <scope>NUCLEOTIDE SEQUENCE [LARGE SCALE GENOMIC DNA]</scope>
    <source>
        <strain evidence="1">CBS 121.62</strain>
    </source>
</reference>
<evidence type="ECO:0000313" key="1">
    <source>
        <dbReference type="EMBL" id="KAB8247531.1"/>
    </source>
</evidence>
<name>A0A5N6GZ19_ASPFL</name>
<organism evidence="1">
    <name type="scientific">Aspergillus flavus</name>
    <dbReference type="NCBI Taxonomy" id="5059"/>
    <lineage>
        <taxon>Eukaryota</taxon>
        <taxon>Fungi</taxon>
        <taxon>Dikarya</taxon>
        <taxon>Ascomycota</taxon>
        <taxon>Pezizomycotina</taxon>
        <taxon>Eurotiomycetes</taxon>
        <taxon>Eurotiomycetidae</taxon>
        <taxon>Eurotiales</taxon>
        <taxon>Aspergillaceae</taxon>
        <taxon>Aspergillus</taxon>
        <taxon>Aspergillus subgen. Circumdati</taxon>
    </lineage>
</organism>
<dbReference type="VEuPathDB" id="FungiDB:F9C07_2232460"/>
<sequence>MRVINLLQTWSVGGSLIVFGLWFQSCNTESLGNPVTPGTLPLLDNSTTVDNCSAYSDNALKPLSIRGEGKHEWESDIGSFVEGVLKDDHSLVDEKTTLYKGNNDPNDNYGHAIGWERNKRNVRFRCGCSRPRVKMIETAWLNIVTMLKHMAPVLQKLRQHHQNATPLAQLPAAEQSILNLFRVVYGSGPAVQELDRIERMRSSILKALSSLWYELNFWCGDLEWILDEEYQIIQNKPKKCATKTNIQSGRAPLYRLNSDQVMWRNKHDNWVTYMAKRESYCKGNEKAMPAILPDPHAIAKGDHIIICRQSLVLGWRIHVTALHKKTQREIMDNGGQRDLYNLAHRTPEGGILKLFAISESIHGGRMTEDEAQKFVLLSLGLYLEQCNWISASLLCNSFAPGGRSMPQP</sequence>
<dbReference type="PROSITE" id="PS51257">
    <property type="entry name" value="PROKAR_LIPOPROTEIN"/>
    <property type="match status" value="1"/>
</dbReference>
<accession>A0A5N6GZ19</accession>
<dbReference type="Proteomes" id="UP000325434">
    <property type="component" value="Unassembled WGS sequence"/>
</dbReference>
<protein>
    <submittedName>
        <fullName evidence="1">Uncharacterized protein</fullName>
    </submittedName>
</protein>
<gene>
    <name evidence="1" type="ORF">BDV35DRAFT_391893</name>
</gene>
<dbReference type="EMBL" id="ML734588">
    <property type="protein sequence ID" value="KAB8247531.1"/>
    <property type="molecule type" value="Genomic_DNA"/>
</dbReference>